<keyword evidence="4 6" id="KW-0560">Oxidoreductase</keyword>
<sequence length="218" mass="24106">MSAIGGNSVISDGGIAAPGTDMQKKEGIEYDPDLMYQDMLKSGQQLNDLALLRVLVDQAKDAFEWSRDYLGVEYLDRVSQFGGHSVPRCYTPKKVSGYSIIKKQNLKAKELGVDIRIRSKFVDFIQDSDQKVCGVTIIEGFNNKESNQGTKRFIKANKVVILATGGFGSDVEFRMAHDSRLTSEVDTTNKPFATAEALRSALELGATSIHLPLYKIYL</sequence>
<comment type="caution">
    <text evidence="6">The sequence shown here is derived from an EMBL/GenBank/DDBJ whole genome shotgun (WGS) entry which is preliminary data.</text>
</comment>
<evidence type="ECO:0000259" key="5">
    <source>
        <dbReference type="Pfam" id="PF00890"/>
    </source>
</evidence>
<keyword evidence="2" id="KW-0285">Flavoprotein</keyword>
<proteinExistence type="predicted"/>
<dbReference type="Pfam" id="PF00890">
    <property type="entry name" value="FAD_binding_2"/>
    <property type="match status" value="1"/>
</dbReference>
<evidence type="ECO:0000256" key="1">
    <source>
        <dbReference type="ARBA" id="ARBA00001974"/>
    </source>
</evidence>
<dbReference type="STRING" id="1033810.HLPCO_003184"/>
<dbReference type="SUPFAM" id="SSF51905">
    <property type="entry name" value="FAD/NAD(P)-binding domain"/>
    <property type="match status" value="1"/>
</dbReference>
<dbReference type="GO" id="GO:0016491">
    <property type="term" value="F:oxidoreductase activity"/>
    <property type="evidence" value="ECO:0007669"/>
    <property type="project" value="UniProtKB-KW"/>
</dbReference>
<protein>
    <submittedName>
        <fullName evidence="6">Flavocytochrome c flavin subunit protein</fullName>
        <ecNumber evidence="6">1.3.99.1</ecNumber>
    </submittedName>
</protein>
<dbReference type="AlphaFoldDB" id="U2E6K6"/>
<dbReference type="EC" id="1.3.99.1" evidence="6"/>
<dbReference type="PANTHER" id="PTHR43400">
    <property type="entry name" value="FUMARATE REDUCTASE"/>
    <property type="match status" value="1"/>
</dbReference>
<dbReference type="Gene3D" id="3.50.50.60">
    <property type="entry name" value="FAD/NAD(P)-binding domain"/>
    <property type="match status" value="1"/>
</dbReference>
<feature type="non-terminal residue" evidence="6">
    <location>
        <position position="218"/>
    </location>
</feature>
<reference evidence="6 7" key="2">
    <citation type="journal article" date="2013" name="PLoS ONE">
        <title>INDIGO - INtegrated Data Warehouse of MIcrobial GenOmes with Examples from the Red Sea Extremophiles.</title>
        <authorList>
            <person name="Alam I."/>
            <person name="Antunes A."/>
            <person name="Kamau A.A."/>
            <person name="Ba Alawi W."/>
            <person name="Kalkatawi M."/>
            <person name="Stingl U."/>
            <person name="Bajic V.B."/>
        </authorList>
    </citation>
    <scope>NUCLEOTIDE SEQUENCE [LARGE SCALE GENOMIC DNA]</scope>
    <source>
        <strain evidence="6 7">SSD-17B</strain>
    </source>
</reference>
<feature type="domain" description="FAD-dependent oxidoreductase 2 FAD-binding" evidence="5">
    <location>
        <begin position="3"/>
        <end position="207"/>
    </location>
</feature>
<dbReference type="EMBL" id="AFNU02000030">
    <property type="protein sequence ID" value="ERJ10863.1"/>
    <property type="molecule type" value="Genomic_DNA"/>
</dbReference>
<name>U2E6K6_9MOLU</name>
<dbReference type="Proteomes" id="UP000005707">
    <property type="component" value="Unassembled WGS sequence"/>
</dbReference>
<evidence type="ECO:0000256" key="2">
    <source>
        <dbReference type="ARBA" id="ARBA00022630"/>
    </source>
</evidence>
<comment type="cofactor">
    <cofactor evidence="1">
        <name>FAD</name>
        <dbReference type="ChEBI" id="CHEBI:57692"/>
    </cofactor>
</comment>
<evidence type="ECO:0000313" key="6">
    <source>
        <dbReference type="EMBL" id="ERJ10863.1"/>
    </source>
</evidence>
<accession>U2E6K6</accession>
<dbReference type="PANTHER" id="PTHR43400:SF7">
    <property type="entry name" value="FAD-DEPENDENT OXIDOREDUCTASE 2 FAD BINDING DOMAIN-CONTAINING PROTEIN"/>
    <property type="match status" value="1"/>
</dbReference>
<dbReference type="InterPro" id="IPR036188">
    <property type="entry name" value="FAD/NAD-bd_sf"/>
</dbReference>
<keyword evidence="3" id="KW-0274">FAD</keyword>
<evidence type="ECO:0000256" key="3">
    <source>
        <dbReference type="ARBA" id="ARBA00022827"/>
    </source>
</evidence>
<keyword evidence="7" id="KW-1185">Reference proteome</keyword>
<dbReference type="InParanoid" id="U2E6K6"/>
<dbReference type="InterPro" id="IPR050315">
    <property type="entry name" value="FAD-oxidoreductase_2"/>
</dbReference>
<dbReference type="eggNOG" id="COG1053">
    <property type="taxonomic scope" value="Bacteria"/>
</dbReference>
<evidence type="ECO:0000313" key="7">
    <source>
        <dbReference type="Proteomes" id="UP000005707"/>
    </source>
</evidence>
<reference evidence="6 7" key="1">
    <citation type="journal article" date="2011" name="J. Bacteriol.">
        <title>Genome sequence of Haloplasma contractile, an unusual contractile bacterium from a deep-sea anoxic brine lake.</title>
        <authorList>
            <person name="Antunes A."/>
            <person name="Alam I."/>
            <person name="El Dorry H."/>
            <person name="Siam R."/>
            <person name="Robertson A."/>
            <person name="Bajic V.B."/>
            <person name="Stingl U."/>
        </authorList>
    </citation>
    <scope>NUCLEOTIDE SEQUENCE [LARGE SCALE GENOMIC DNA]</scope>
    <source>
        <strain evidence="6 7">SSD-17B</strain>
    </source>
</reference>
<evidence type="ECO:0000256" key="4">
    <source>
        <dbReference type="ARBA" id="ARBA00023002"/>
    </source>
</evidence>
<dbReference type="InterPro" id="IPR003953">
    <property type="entry name" value="FAD-dep_OxRdtase_2_FAD-bd"/>
</dbReference>
<gene>
    <name evidence="6" type="ORF">HLPCO_003184</name>
</gene>
<organism evidence="6 7">
    <name type="scientific">Haloplasma contractile SSD-17B</name>
    <dbReference type="NCBI Taxonomy" id="1033810"/>
    <lineage>
        <taxon>Bacteria</taxon>
        <taxon>Bacillati</taxon>
        <taxon>Mycoplasmatota</taxon>
        <taxon>Mollicutes</taxon>
        <taxon>Haloplasmatales</taxon>
        <taxon>Haloplasmataceae</taxon>
        <taxon>Haloplasma</taxon>
    </lineage>
</organism>